<dbReference type="Pfam" id="PF10601">
    <property type="entry name" value="zf-LITAF-like"/>
    <property type="match status" value="1"/>
</dbReference>
<keyword evidence="7 9" id="KW-0472">Membrane</keyword>
<dbReference type="PANTHER" id="PTHR23292">
    <property type="entry name" value="LIPOPOLYSACCHARIDE-INDUCED TUMOR NECROSIS FACTOR-ALPHA FACTOR"/>
    <property type="match status" value="1"/>
</dbReference>
<dbReference type="AlphaFoldDB" id="A0A814N2J2"/>
<comment type="similarity">
    <text evidence="4">Belongs to the CDIP1/LITAF family.</text>
</comment>
<dbReference type="PANTHER" id="PTHR23292:SF6">
    <property type="entry name" value="FI16602P1-RELATED"/>
    <property type="match status" value="1"/>
</dbReference>
<evidence type="ECO:0000256" key="3">
    <source>
        <dbReference type="ARBA" id="ARBA00004630"/>
    </source>
</evidence>
<evidence type="ECO:0000256" key="6">
    <source>
        <dbReference type="ARBA" id="ARBA00022833"/>
    </source>
</evidence>
<feature type="transmembrane region" description="Helical" evidence="9">
    <location>
        <begin position="95"/>
        <end position="120"/>
    </location>
</feature>
<evidence type="ECO:0000256" key="7">
    <source>
        <dbReference type="ARBA" id="ARBA00023136"/>
    </source>
</evidence>
<gene>
    <name evidence="11" type="ORF">XAT740_LOCUS17568</name>
</gene>
<feature type="region of interest" description="Disordered" evidence="8">
    <location>
        <begin position="1"/>
        <end position="25"/>
    </location>
</feature>
<comment type="subcellular location">
    <subcellularLocation>
        <location evidence="2">Endosome membrane</location>
        <topology evidence="2">Peripheral membrane protein</topology>
    </subcellularLocation>
    <subcellularLocation>
        <location evidence="1">Late endosome membrane</location>
    </subcellularLocation>
    <subcellularLocation>
        <location evidence="3">Lysosome membrane</location>
        <topology evidence="3">Peripheral membrane protein</topology>
        <orientation evidence="3">Cytoplasmic side</orientation>
    </subcellularLocation>
</comment>
<evidence type="ECO:0000256" key="9">
    <source>
        <dbReference type="SAM" id="Phobius"/>
    </source>
</evidence>
<keyword evidence="6" id="KW-0862">Zinc</keyword>
<reference evidence="11" key="1">
    <citation type="submission" date="2021-02" db="EMBL/GenBank/DDBJ databases">
        <authorList>
            <person name="Nowell W R."/>
        </authorList>
    </citation>
    <scope>NUCLEOTIDE SEQUENCE</scope>
</reference>
<feature type="compositionally biased region" description="Polar residues" evidence="8">
    <location>
        <begin position="14"/>
        <end position="25"/>
    </location>
</feature>
<dbReference type="EMBL" id="CAJNOR010001150">
    <property type="protein sequence ID" value="CAF1085832.1"/>
    <property type="molecule type" value="Genomic_DNA"/>
</dbReference>
<dbReference type="GO" id="GO:0008270">
    <property type="term" value="F:zinc ion binding"/>
    <property type="evidence" value="ECO:0007669"/>
    <property type="project" value="TreeGrafter"/>
</dbReference>
<protein>
    <recommendedName>
        <fullName evidence="10">LITAF domain-containing protein</fullName>
    </recommendedName>
</protein>
<comment type="caution">
    <text evidence="11">The sequence shown here is derived from an EMBL/GenBank/DDBJ whole genome shotgun (WGS) entry which is preliminary data.</text>
</comment>
<evidence type="ECO:0000313" key="12">
    <source>
        <dbReference type="Proteomes" id="UP000663828"/>
    </source>
</evidence>
<evidence type="ECO:0000256" key="5">
    <source>
        <dbReference type="ARBA" id="ARBA00022723"/>
    </source>
</evidence>
<evidence type="ECO:0000259" key="10">
    <source>
        <dbReference type="PROSITE" id="PS51837"/>
    </source>
</evidence>
<keyword evidence="9" id="KW-1133">Transmembrane helix</keyword>
<feature type="domain" description="LITAF" evidence="10">
    <location>
        <begin position="57"/>
        <end position="142"/>
    </location>
</feature>
<evidence type="ECO:0000256" key="1">
    <source>
        <dbReference type="ARBA" id="ARBA00004414"/>
    </source>
</evidence>
<evidence type="ECO:0000313" key="11">
    <source>
        <dbReference type="EMBL" id="CAF1085832.1"/>
    </source>
</evidence>
<organism evidence="11 12">
    <name type="scientific">Adineta ricciae</name>
    <name type="common">Rotifer</name>
    <dbReference type="NCBI Taxonomy" id="249248"/>
    <lineage>
        <taxon>Eukaryota</taxon>
        <taxon>Metazoa</taxon>
        <taxon>Spiralia</taxon>
        <taxon>Gnathifera</taxon>
        <taxon>Rotifera</taxon>
        <taxon>Eurotatoria</taxon>
        <taxon>Bdelloidea</taxon>
        <taxon>Adinetida</taxon>
        <taxon>Adinetidae</taxon>
        <taxon>Adineta</taxon>
    </lineage>
</organism>
<dbReference type="SMART" id="SM00714">
    <property type="entry name" value="LITAF"/>
    <property type="match status" value="1"/>
</dbReference>
<dbReference type="GO" id="GO:0005765">
    <property type="term" value="C:lysosomal membrane"/>
    <property type="evidence" value="ECO:0007669"/>
    <property type="project" value="UniProtKB-SubCell"/>
</dbReference>
<dbReference type="InterPro" id="IPR006629">
    <property type="entry name" value="LITAF"/>
</dbReference>
<dbReference type="GO" id="GO:0031902">
    <property type="term" value="C:late endosome membrane"/>
    <property type="evidence" value="ECO:0007669"/>
    <property type="project" value="UniProtKB-SubCell"/>
</dbReference>
<dbReference type="InterPro" id="IPR037519">
    <property type="entry name" value="LITAF_fam"/>
</dbReference>
<evidence type="ECO:0000256" key="8">
    <source>
        <dbReference type="SAM" id="MobiDB-lite"/>
    </source>
</evidence>
<dbReference type="Proteomes" id="UP000663828">
    <property type="component" value="Unassembled WGS sequence"/>
</dbReference>
<keyword evidence="5" id="KW-0479">Metal-binding</keyword>
<evidence type="ECO:0000256" key="4">
    <source>
        <dbReference type="ARBA" id="ARBA00005975"/>
    </source>
</evidence>
<sequence>MKDEKPTEAEQQIEVEQNSTMRSSPVETVTVISTEPPPYETVQADIKVAVEGQSAPNVAPTGSPVGFNFGQVPVQCRCTNCEQSIVTHVEESSGLFAWLACLALVFLGCWLGCCLIPFCIKELKTKVHYCPNCRAELGRWKFL</sequence>
<proteinExistence type="inferred from homology"/>
<name>A0A814N2J2_ADIRI</name>
<dbReference type="PROSITE" id="PS51837">
    <property type="entry name" value="LITAF"/>
    <property type="match status" value="1"/>
</dbReference>
<accession>A0A814N2J2</accession>
<evidence type="ECO:0000256" key="2">
    <source>
        <dbReference type="ARBA" id="ARBA00004481"/>
    </source>
</evidence>
<keyword evidence="9" id="KW-0812">Transmembrane</keyword>
<keyword evidence="12" id="KW-1185">Reference proteome</keyword>